<name>A0A915P7F8_9BILA</name>
<dbReference type="GO" id="GO:0008540">
    <property type="term" value="C:proteasome regulatory particle, base subcomplex"/>
    <property type="evidence" value="ECO:0007669"/>
    <property type="project" value="TreeGrafter"/>
</dbReference>
<evidence type="ECO:0000313" key="5">
    <source>
        <dbReference type="WBParaSite" id="scf7180000423216.g10448"/>
    </source>
</evidence>
<evidence type="ECO:0000256" key="2">
    <source>
        <dbReference type="SAM" id="MobiDB-lite"/>
    </source>
</evidence>
<keyword evidence="4" id="KW-1185">Reference proteome</keyword>
<proteinExistence type="predicted"/>
<feature type="region of interest" description="Disordered" evidence="2">
    <location>
        <begin position="60"/>
        <end position="82"/>
    </location>
</feature>
<dbReference type="InterPro" id="IPR048570">
    <property type="entry name" value="PSMD1_RPN2_N"/>
</dbReference>
<dbReference type="GO" id="GO:0005634">
    <property type="term" value="C:nucleus"/>
    <property type="evidence" value="ECO:0007669"/>
    <property type="project" value="TreeGrafter"/>
</dbReference>
<dbReference type="WBParaSite" id="scf7180000423216.g10448">
    <property type="protein sequence ID" value="scf7180000423216.g10448"/>
    <property type="gene ID" value="scf7180000423216.g10448"/>
</dbReference>
<evidence type="ECO:0000259" key="3">
    <source>
        <dbReference type="Pfam" id="PF21505"/>
    </source>
</evidence>
<evidence type="ECO:0000313" key="4">
    <source>
        <dbReference type="Proteomes" id="UP000887560"/>
    </source>
</evidence>
<dbReference type="GO" id="GO:0034515">
    <property type="term" value="C:proteasome storage granule"/>
    <property type="evidence" value="ECO:0007669"/>
    <property type="project" value="TreeGrafter"/>
</dbReference>
<dbReference type="Gene3D" id="1.25.10.10">
    <property type="entry name" value="Leucine-rich Repeat Variant"/>
    <property type="match status" value="1"/>
</dbReference>
<dbReference type="InterPro" id="IPR011989">
    <property type="entry name" value="ARM-like"/>
</dbReference>
<evidence type="ECO:0000256" key="1">
    <source>
        <dbReference type="ARBA" id="ARBA00022737"/>
    </source>
</evidence>
<protein>
    <recommendedName>
        <fullName evidence="3">26S proteasome non-ATPase regulatory subunit 1/RPN2 N-terminal domain-containing protein</fullName>
    </recommendedName>
</protein>
<dbReference type="PANTHER" id="PTHR10943">
    <property type="entry name" value="26S PROTEASOME NON-ATPASE REGULATORY SUBUNIT"/>
    <property type="match status" value="1"/>
</dbReference>
<dbReference type="Pfam" id="PF21505">
    <property type="entry name" value="RPN2_N"/>
    <property type="match status" value="1"/>
</dbReference>
<organism evidence="4 5">
    <name type="scientific">Meloidogyne floridensis</name>
    <dbReference type="NCBI Taxonomy" id="298350"/>
    <lineage>
        <taxon>Eukaryota</taxon>
        <taxon>Metazoa</taxon>
        <taxon>Ecdysozoa</taxon>
        <taxon>Nematoda</taxon>
        <taxon>Chromadorea</taxon>
        <taxon>Rhabditida</taxon>
        <taxon>Tylenchina</taxon>
        <taxon>Tylenchomorpha</taxon>
        <taxon>Tylenchoidea</taxon>
        <taxon>Meloidogynidae</taxon>
        <taxon>Meloidogyninae</taxon>
        <taxon>Meloidogyne</taxon>
    </lineage>
</organism>
<dbReference type="AlphaFoldDB" id="A0A915P7F8"/>
<sequence>MEVEPKLAALIDRIFQQNLERRDFNSVIGLAFDTRRIDMVEAAINSNEAEKNTLFDQIRTSCSKDSPENEETKPSPENNNLKSILSGDETIKHHMQFLIKNNHTDMLILKNIKDVDRGSCAHNATVIANGLMHTGTTCDDVLSLVIYFPQGHEREARKILDPYLPRGDVDPYGFKGGALCVYGFEDEIQRDRVSANNKNQLESYCFNIKQTMEDDK</sequence>
<feature type="domain" description="26S proteasome non-ATPase regulatory subunit 1/RPN2 N-terminal" evidence="3">
    <location>
        <begin position="2"/>
        <end position="54"/>
    </location>
</feature>
<dbReference type="Proteomes" id="UP000887560">
    <property type="component" value="Unplaced"/>
</dbReference>
<dbReference type="PANTHER" id="PTHR10943:SF2">
    <property type="entry name" value="26S PROTEASOME NON-ATPASE REGULATORY SUBUNIT 1"/>
    <property type="match status" value="1"/>
</dbReference>
<keyword evidence="1" id="KW-0677">Repeat</keyword>
<dbReference type="GO" id="GO:0043161">
    <property type="term" value="P:proteasome-mediated ubiquitin-dependent protein catabolic process"/>
    <property type="evidence" value="ECO:0007669"/>
    <property type="project" value="TreeGrafter"/>
</dbReference>
<feature type="compositionally biased region" description="Basic and acidic residues" evidence="2">
    <location>
        <begin position="65"/>
        <end position="74"/>
    </location>
</feature>
<reference evidence="5" key="1">
    <citation type="submission" date="2022-11" db="UniProtKB">
        <authorList>
            <consortium name="WormBaseParasite"/>
        </authorList>
    </citation>
    <scope>IDENTIFICATION</scope>
</reference>
<accession>A0A915P7F8</accession>